<dbReference type="Proteomes" id="UP000249082">
    <property type="component" value="Unassembled WGS sequence"/>
</dbReference>
<keyword evidence="1" id="KW-0732">Signal</keyword>
<evidence type="ECO:0000313" key="3">
    <source>
        <dbReference type="Proteomes" id="UP000249082"/>
    </source>
</evidence>
<feature type="chain" id="PRO_5016094586" evidence="1">
    <location>
        <begin position="23"/>
        <end position="175"/>
    </location>
</feature>
<proteinExistence type="predicted"/>
<name>A0A2W5NP99_9SPHN</name>
<dbReference type="AlphaFoldDB" id="A0A2W5NP99"/>
<evidence type="ECO:0000313" key="2">
    <source>
        <dbReference type="EMBL" id="PZQ54308.1"/>
    </source>
</evidence>
<reference evidence="2 3" key="1">
    <citation type="submission" date="2017-08" db="EMBL/GenBank/DDBJ databases">
        <title>Infants hospitalized years apart are colonized by the same room-sourced microbial strains.</title>
        <authorList>
            <person name="Brooks B."/>
            <person name="Olm M.R."/>
            <person name="Firek B.A."/>
            <person name="Baker R."/>
            <person name="Thomas B.C."/>
            <person name="Morowitz M.J."/>
            <person name="Banfield J.F."/>
        </authorList>
    </citation>
    <scope>NUCLEOTIDE SEQUENCE [LARGE SCALE GENOMIC DNA]</scope>
    <source>
        <strain evidence="2">S2_005_002_R2_33</strain>
    </source>
</reference>
<feature type="signal peptide" evidence="1">
    <location>
        <begin position="1"/>
        <end position="22"/>
    </location>
</feature>
<sequence length="175" mass="18218">MTRPALLIACAMAAVAPSMATAAAPDFFAAALCQPPYSTASATELYEAAEKLAEPDTSSLGAAIYRLPAPVERDGFTAQDVVFAGMSVGVLLEGQVAAKVAERYGLSPETSHLFGSSTAGFARLLPDEQQGMKDLGLISIVAREGPAMPGKTLLTCEFVSNEDRAALEAYEKTSP</sequence>
<organism evidence="2 3">
    <name type="scientific">Novosphingobium pentaromativorans</name>
    <dbReference type="NCBI Taxonomy" id="205844"/>
    <lineage>
        <taxon>Bacteria</taxon>
        <taxon>Pseudomonadati</taxon>
        <taxon>Pseudomonadota</taxon>
        <taxon>Alphaproteobacteria</taxon>
        <taxon>Sphingomonadales</taxon>
        <taxon>Sphingomonadaceae</taxon>
        <taxon>Novosphingobium</taxon>
    </lineage>
</organism>
<accession>A0A2W5NP99</accession>
<comment type="caution">
    <text evidence="2">The sequence shown here is derived from an EMBL/GenBank/DDBJ whole genome shotgun (WGS) entry which is preliminary data.</text>
</comment>
<protein>
    <submittedName>
        <fullName evidence="2">Uncharacterized protein</fullName>
    </submittedName>
</protein>
<gene>
    <name evidence="2" type="ORF">DI555_12815</name>
</gene>
<dbReference type="EMBL" id="QFPX01000009">
    <property type="protein sequence ID" value="PZQ54308.1"/>
    <property type="molecule type" value="Genomic_DNA"/>
</dbReference>
<evidence type="ECO:0000256" key="1">
    <source>
        <dbReference type="SAM" id="SignalP"/>
    </source>
</evidence>